<reference evidence="1" key="1">
    <citation type="journal article" date="2021" name="Proc. Natl. Acad. Sci. U.S.A.">
        <title>A Catalog of Tens of Thousands of Viruses from Human Metagenomes Reveals Hidden Associations with Chronic Diseases.</title>
        <authorList>
            <person name="Tisza M.J."/>
            <person name="Buck C.B."/>
        </authorList>
    </citation>
    <scope>NUCLEOTIDE SEQUENCE</scope>
    <source>
        <strain evidence="1">Ct8mY9</strain>
    </source>
</reference>
<keyword evidence="1" id="KW-0687">Ribonucleoprotein</keyword>
<protein>
    <submittedName>
        <fullName evidence="1">30S ribosomal protein S2</fullName>
    </submittedName>
</protein>
<evidence type="ECO:0000313" key="1">
    <source>
        <dbReference type="EMBL" id="DAF49415.1"/>
    </source>
</evidence>
<accession>A0A8S5SFK3</accession>
<dbReference type="EMBL" id="BK032581">
    <property type="protein sequence ID" value="DAF49415.1"/>
    <property type="molecule type" value="Genomic_DNA"/>
</dbReference>
<name>A0A8S5SFK3_9CAUD</name>
<organism evidence="1">
    <name type="scientific">Myoviridae sp. ct8mY9</name>
    <dbReference type="NCBI Taxonomy" id="2827664"/>
    <lineage>
        <taxon>Viruses</taxon>
        <taxon>Duplodnaviria</taxon>
        <taxon>Heunggongvirae</taxon>
        <taxon>Uroviricota</taxon>
        <taxon>Caudoviricetes</taxon>
    </lineage>
</organism>
<proteinExistence type="predicted"/>
<sequence length="34" mass="3986">MRPSSLYKKLPKFGFKTSKMKRGVTLWLGDQENL</sequence>
<keyword evidence="1" id="KW-0689">Ribosomal protein</keyword>